<protein>
    <submittedName>
        <fullName evidence="3">PD40 domain-containing protein</fullName>
    </submittedName>
</protein>
<evidence type="ECO:0000256" key="1">
    <source>
        <dbReference type="ARBA" id="ARBA00009820"/>
    </source>
</evidence>
<reference evidence="3" key="1">
    <citation type="journal article" date="2021" name="mSystems">
        <title>Bacteria and Archaea Synergistically Convert Glycine Betaine to Biogenic Methane in the Formosa Cold Seep of the South China Sea.</title>
        <authorList>
            <person name="Li L."/>
            <person name="Zhang W."/>
            <person name="Zhang S."/>
            <person name="Song L."/>
            <person name="Sun Q."/>
            <person name="Zhang H."/>
            <person name="Xiang H."/>
            <person name="Dong X."/>
        </authorList>
    </citation>
    <scope>NUCLEOTIDE SEQUENCE</scope>
    <source>
        <strain evidence="3">ZWT</strain>
    </source>
</reference>
<dbReference type="PANTHER" id="PTHR36842:SF1">
    <property type="entry name" value="PROTEIN TOLB"/>
    <property type="match status" value="1"/>
</dbReference>
<proteinExistence type="inferred from homology"/>
<comment type="similarity">
    <text evidence="1">Belongs to the TolB family.</text>
</comment>
<dbReference type="Gene3D" id="2.120.10.30">
    <property type="entry name" value="TolB, C-terminal domain"/>
    <property type="match status" value="1"/>
</dbReference>
<keyword evidence="4" id="KW-1185">Reference proteome</keyword>
<organism evidence="3 4">
    <name type="scientific">Oceanirhabdus seepicola</name>
    <dbReference type="NCBI Taxonomy" id="2828781"/>
    <lineage>
        <taxon>Bacteria</taxon>
        <taxon>Bacillati</taxon>
        <taxon>Bacillota</taxon>
        <taxon>Clostridia</taxon>
        <taxon>Eubacteriales</taxon>
        <taxon>Clostridiaceae</taxon>
        <taxon>Oceanirhabdus</taxon>
    </lineage>
</organism>
<dbReference type="EMBL" id="JAGSOJ010000005">
    <property type="protein sequence ID" value="MCM1992222.1"/>
    <property type="molecule type" value="Genomic_DNA"/>
</dbReference>
<comment type="caution">
    <text evidence="3">The sequence shown here is derived from an EMBL/GenBank/DDBJ whole genome shotgun (WGS) entry which is preliminary data.</text>
</comment>
<dbReference type="SUPFAM" id="SSF69304">
    <property type="entry name" value="Tricorn protease N-terminal domain"/>
    <property type="match status" value="1"/>
</dbReference>
<feature type="chain" id="PRO_5039902162" evidence="2">
    <location>
        <begin position="24"/>
        <end position="387"/>
    </location>
</feature>
<dbReference type="PANTHER" id="PTHR36842">
    <property type="entry name" value="PROTEIN TOLB HOMOLOG"/>
    <property type="match status" value="1"/>
</dbReference>
<dbReference type="InterPro" id="IPR011659">
    <property type="entry name" value="WD40"/>
</dbReference>
<evidence type="ECO:0000313" key="3">
    <source>
        <dbReference type="EMBL" id="MCM1992222.1"/>
    </source>
</evidence>
<dbReference type="PROSITE" id="PS51257">
    <property type="entry name" value="PROKAR_LIPOPROTEIN"/>
    <property type="match status" value="1"/>
</dbReference>
<reference evidence="3" key="2">
    <citation type="submission" date="2021-04" db="EMBL/GenBank/DDBJ databases">
        <authorList>
            <person name="Dong X."/>
        </authorList>
    </citation>
    <scope>NUCLEOTIDE SEQUENCE</scope>
    <source>
        <strain evidence="3">ZWT</strain>
    </source>
</reference>
<dbReference type="RefSeq" id="WP_250861386.1">
    <property type="nucleotide sequence ID" value="NZ_JAGSOJ010000005.1"/>
</dbReference>
<evidence type="ECO:0000313" key="4">
    <source>
        <dbReference type="Proteomes" id="UP001056429"/>
    </source>
</evidence>
<name>A0A9J6P880_9CLOT</name>
<evidence type="ECO:0000256" key="2">
    <source>
        <dbReference type="SAM" id="SignalP"/>
    </source>
</evidence>
<dbReference type="Pfam" id="PF07676">
    <property type="entry name" value="PD40"/>
    <property type="match status" value="1"/>
</dbReference>
<accession>A0A9J6P880</accession>
<dbReference type="AlphaFoldDB" id="A0A9J6P880"/>
<dbReference type="InterPro" id="IPR011042">
    <property type="entry name" value="6-blade_b-propeller_TolB-like"/>
</dbReference>
<gene>
    <name evidence="3" type="ORF">KDK92_21070</name>
</gene>
<sequence length="387" mass="43674">MNKRKLLLGILMISVLGGTVGCAKYKAEAQENNKNITIIKDTKDILATQVGASEIDTYEGVIGYDWLNESKIVITKENKELKPVKIDNAKMKAEFEVKNLYLYDLNSKEEKSIGDQSKFQDGAIFSPNNKYMFYRNQYEEIATGYIADSQGNTKVKITDSSIDAYDLSEAQWINDEELIIPCHSIRGFTLINIDGTINKIEDVEKGIMGTKDPLNGLSITEPMKVGDKIYYLTIHRGADDDDKIKVYDINKKENKILVKDDVQDFSLSPDKSQILMVTSNFDKNVNELIITDLEGNQQEILSEGYIYGARWSHDGTKVAYISNEEGKEGLYIVDVKAMKKSLVCAGEYYTPIEWSPSGEKIMVHSGKAKDNERPFDRMDVTNVITLK</sequence>
<dbReference type="Proteomes" id="UP001056429">
    <property type="component" value="Unassembled WGS sequence"/>
</dbReference>
<keyword evidence="2" id="KW-0732">Signal</keyword>
<feature type="signal peptide" evidence="2">
    <location>
        <begin position="1"/>
        <end position="23"/>
    </location>
</feature>